<feature type="compositionally biased region" description="Polar residues" evidence="1">
    <location>
        <begin position="103"/>
        <end position="117"/>
    </location>
</feature>
<feature type="region of interest" description="Disordered" evidence="1">
    <location>
        <begin position="227"/>
        <end position="283"/>
    </location>
</feature>
<name>A0A4U0UCY8_9PEZI</name>
<accession>A0A4U0UCY8</accession>
<reference evidence="2 3" key="1">
    <citation type="submission" date="2017-03" db="EMBL/GenBank/DDBJ databases">
        <title>Genomes of endolithic fungi from Antarctica.</title>
        <authorList>
            <person name="Coleine C."/>
            <person name="Masonjones S."/>
            <person name="Stajich J.E."/>
        </authorList>
    </citation>
    <scope>NUCLEOTIDE SEQUENCE [LARGE SCALE GENOMIC DNA]</scope>
    <source>
        <strain evidence="2 3">CCFEE 6315</strain>
    </source>
</reference>
<evidence type="ECO:0000313" key="2">
    <source>
        <dbReference type="EMBL" id="TKA33204.1"/>
    </source>
</evidence>
<dbReference type="Proteomes" id="UP000308549">
    <property type="component" value="Unassembled WGS sequence"/>
</dbReference>
<dbReference type="EMBL" id="NAJL01000003">
    <property type="protein sequence ID" value="TKA33204.1"/>
    <property type="molecule type" value="Genomic_DNA"/>
</dbReference>
<protein>
    <submittedName>
        <fullName evidence="2">Uncharacterized protein</fullName>
    </submittedName>
</protein>
<feature type="region of interest" description="Disordered" evidence="1">
    <location>
        <begin position="17"/>
        <end position="126"/>
    </location>
</feature>
<proteinExistence type="predicted"/>
<dbReference type="AlphaFoldDB" id="A0A4U0UCY8"/>
<dbReference type="OrthoDB" id="3946381at2759"/>
<gene>
    <name evidence="2" type="ORF">B0A50_00757</name>
</gene>
<sequence>MTGTEYTVASATQLWGGRIPSQRREKMKKTIDQHNRDTSALGRRGHVRTIRFRETAATPASDGKDASVASGEKGGQARASSSNDPAAVPASALLPSTVYRAPKQTSSENNTTASGTRPTLRDARKSPVVVEFPARVQELQAASTLPAKHTARIAQTARVEVQSPLATIDASGTKPPLPAINSTGTDTSSDDSGLSRSTSRRRKRSSQVAAIYFSPINVTQSQICLSDPLESPSDTDAVLTPTQARDNEPVNAAEQGLRDDRSMLSSPLSSPRHQRPEQEAPTKVTLTPAQIDRLVKALADSPLLTSHVKRQWWDDVPDDASVVSDTLPSLSSGSGSGSATFYSQENQRFLNEPGSPTTTQMILEEGFKPDYPDHPKAKHPVQHAAAAVRTTRFGGIALVDPKITGVPIRFVSDGYRLGANVLQVGACSFLNIPYGTTVQSNLRIEPPSSVSGNVRVMLQVANQVLERKTGKKTYLLVAELDVTETFTKAALMELAAAADIPLAEIQFMTPSEKDREADIDWCALADEFEASCEVISIVELAATSFVRLTSETCSMQTLTLMAELERIKTQHQDFLVVRATGYHSNGMFSGVSVPWTSQHLDMTLFETNPDQSCSEAKNAARALRDRVVSAVASGCAERAPFNTRIWWGDQMRQVRCVPLLESPGDDQPAIWVAFLSGEF</sequence>
<evidence type="ECO:0000256" key="1">
    <source>
        <dbReference type="SAM" id="MobiDB-lite"/>
    </source>
</evidence>
<feature type="compositionally biased region" description="Low complexity" evidence="1">
    <location>
        <begin position="85"/>
        <end position="96"/>
    </location>
</feature>
<keyword evidence="3" id="KW-1185">Reference proteome</keyword>
<evidence type="ECO:0000313" key="3">
    <source>
        <dbReference type="Proteomes" id="UP000308549"/>
    </source>
</evidence>
<feature type="compositionally biased region" description="Basic and acidic residues" evidence="1">
    <location>
        <begin position="22"/>
        <end position="37"/>
    </location>
</feature>
<comment type="caution">
    <text evidence="2">The sequence shown here is derived from an EMBL/GenBank/DDBJ whole genome shotgun (WGS) entry which is preliminary data.</text>
</comment>
<feature type="region of interest" description="Disordered" evidence="1">
    <location>
        <begin position="165"/>
        <end position="206"/>
    </location>
</feature>
<organism evidence="2 3">
    <name type="scientific">Salinomyces thailandicus</name>
    <dbReference type="NCBI Taxonomy" id="706561"/>
    <lineage>
        <taxon>Eukaryota</taxon>
        <taxon>Fungi</taxon>
        <taxon>Dikarya</taxon>
        <taxon>Ascomycota</taxon>
        <taxon>Pezizomycotina</taxon>
        <taxon>Dothideomycetes</taxon>
        <taxon>Dothideomycetidae</taxon>
        <taxon>Mycosphaerellales</taxon>
        <taxon>Teratosphaeriaceae</taxon>
        <taxon>Salinomyces</taxon>
    </lineage>
</organism>
<feature type="compositionally biased region" description="Low complexity" evidence="1">
    <location>
        <begin position="182"/>
        <end position="197"/>
    </location>
</feature>